<dbReference type="PANTHER" id="PTHR31326">
    <property type="entry name" value="PROTEIN CLT2, CHLOROPLASTIC"/>
    <property type="match status" value="1"/>
</dbReference>
<dbReference type="AlphaFoldDB" id="A0A7S2FGP5"/>
<evidence type="ECO:0000256" key="1">
    <source>
        <dbReference type="ARBA" id="ARBA00004141"/>
    </source>
</evidence>
<feature type="transmembrane region" description="Helical" evidence="7">
    <location>
        <begin position="115"/>
        <end position="135"/>
    </location>
</feature>
<feature type="transmembrane region" description="Helical" evidence="7">
    <location>
        <begin position="281"/>
        <end position="302"/>
    </location>
</feature>
<evidence type="ECO:0000256" key="5">
    <source>
        <dbReference type="ARBA" id="ARBA00022989"/>
    </source>
</evidence>
<accession>A0A7S2FGP5</accession>
<dbReference type="InterPro" id="IPR037185">
    <property type="entry name" value="EmrE-like"/>
</dbReference>
<feature type="transmembrane region" description="Helical" evidence="7">
    <location>
        <begin position="62"/>
        <end position="81"/>
    </location>
</feature>
<feature type="transmembrane region" description="Helical" evidence="7">
    <location>
        <begin position="147"/>
        <end position="170"/>
    </location>
</feature>
<feature type="transmembrane region" description="Helical" evidence="7">
    <location>
        <begin position="182"/>
        <end position="202"/>
    </location>
</feature>
<keyword evidence="5 7" id="KW-1133">Transmembrane helix</keyword>
<evidence type="ECO:0008006" key="9">
    <source>
        <dbReference type="Google" id="ProtNLM"/>
    </source>
</evidence>
<dbReference type="Pfam" id="PF08627">
    <property type="entry name" value="CRT-like"/>
    <property type="match status" value="1"/>
</dbReference>
<evidence type="ECO:0000256" key="6">
    <source>
        <dbReference type="ARBA" id="ARBA00023136"/>
    </source>
</evidence>
<sequence>MVFVGLGNKIFQKLETIPMHNYPNTLNLLTTFMYIPLSFAYVVPAIKAGWIGEDQFKVPKKAFAVMGGLDSIAGIMQIFAATYLPGAYVILLSQAAIPVSMLLSRVILKKLYHKVQYVCAVVVCVGIIVVLFPSLTDTGGDDDDSNAGSLILWAMMMILSCVPMCLSSIYKEIALGETELDPIYLNAWIAVFQFLFSIPLTIPAALMSDPPVHPADLPSNLWNGLKCWFGVSMLTCDADDDSCYSDQCYLYGPLYVNIYIIFNVGYNILIIMILKWGSANLLWLAMTVMVPLGSIAFALPFMPEAQKLTVFVVIGLLVILAGLFGYRMGPDIWDKRCKKSPQDEFENDLRDTKEQLLVQNS</sequence>
<evidence type="ECO:0000256" key="7">
    <source>
        <dbReference type="SAM" id="Phobius"/>
    </source>
</evidence>
<feature type="transmembrane region" description="Helical" evidence="7">
    <location>
        <begin position="254"/>
        <end position="274"/>
    </location>
</feature>
<dbReference type="PANTHER" id="PTHR31326:SF1">
    <property type="entry name" value="PROTEIN CLT2, CHLOROPLASTIC"/>
    <property type="match status" value="1"/>
</dbReference>
<feature type="transmembrane region" description="Helical" evidence="7">
    <location>
        <begin position="28"/>
        <end position="50"/>
    </location>
</feature>
<dbReference type="SUPFAM" id="SSF103481">
    <property type="entry name" value="Multidrug resistance efflux transporter EmrE"/>
    <property type="match status" value="1"/>
</dbReference>
<proteinExistence type="inferred from homology"/>
<feature type="transmembrane region" description="Helical" evidence="7">
    <location>
        <begin position="308"/>
        <end position="326"/>
    </location>
</feature>
<protein>
    <recommendedName>
        <fullName evidence="9">EamA domain-containing protein</fullName>
    </recommendedName>
</protein>
<dbReference type="GO" id="GO:0016020">
    <property type="term" value="C:membrane"/>
    <property type="evidence" value="ECO:0007669"/>
    <property type="project" value="UniProtKB-SubCell"/>
</dbReference>
<comment type="subcellular location">
    <subcellularLocation>
        <location evidence="1">Membrane</location>
        <topology evidence="1">Multi-pass membrane protein</topology>
    </subcellularLocation>
</comment>
<dbReference type="InterPro" id="IPR013936">
    <property type="entry name" value="CRT-like"/>
</dbReference>
<feature type="transmembrane region" description="Helical" evidence="7">
    <location>
        <begin position="87"/>
        <end position="108"/>
    </location>
</feature>
<comment type="similarity">
    <text evidence="2">Belongs to the CRT-like transporter family.</text>
</comment>
<name>A0A7S2FGP5_9STRA</name>
<evidence type="ECO:0000256" key="2">
    <source>
        <dbReference type="ARBA" id="ARBA00006690"/>
    </source>
</evidence>
<evidence type="ECO:0000313" key="8">
    <source>
        <dbReference type="EMBL" id="CAD9394844.1"/>
    </source>
</evidence>
<keyword evidence="3" id="KW-0813">Transport</keyword>
<keyword evidence="4 7" id="KW-0812">Transmembrane</keyword>
<gene>
    <name evidence="8" type="ORF">DSPE1174_LOCUS7361</name>
</gene>
<evidence type="ECO:0000256" key="4">
    <source>
        <dbReference type="ARBA" id="ARBA00022692"/>
    </source>
</evidence>
<organism evidence="8">
    <name type="scientific">Octactis speculum</name>
    <dbReference type="NCBI Taxonomy" id="3111310"/>
    <lineage>
        <taxon>Eukaryota</taxon>
        <taxon>Sar</taxon>
        <taxon>Stramenopiles</taxon>
        <taxon>Ochrophyta</taxon>
        <taxon>Dictyochophyceae</taxon>
        <taxon>Dictyochales</taxon>
        <taxon>Dictyochaceae</taxon>
        <taxon>Octactis</taxon>
    </lineage>
</organism>
<keyword evidence="6 7" id="KW-0472">Membrane</keyword>
<evidence type="ECO:0000256" key="3">
    <source>
        <dbReference type="ARBA" id="ARBA00022448"/>
    </source>
</evidence>
<reference evidence="8" key="1">
    <citation type="submission" date="2021-01" db="EMBL/GenBank/DDBJ databases">
        <authorList>
            <person name="Corre E."/>
            <person name="Pelletier E."/>
            <person name="Niang G."/>
            <person name="Scheremetjew M."/>
            <person name="Finn R."/>
            <person name="Kale V."/>
            <person name="Holt S."/>
            <person name="Cochrane G."/>
            <person name="Meng A."/>
            <person name="Brown T."/>
            <person name="Cohen L."/>
        </authorList>
    </citation>
    <scope>NUCLEOTIDE SEQUENCE</scope>
    <source>
        <strain evidence="8">CCMP1381</strain>
    </source>
</reference>
<dbReference type="EMBL" id="HBGS01013908">
    <property type="protein sequence ID" value="CAD9394844.1"/>
    <property type="molecule type" value="Transcribed_RNA"/>
</dbReference>